<dbReference type="AlphaFoldDB" id="A0A1T4RJG3"/>
<reference evidence="4" key="1">
    <citation type="submission" date="2017-02" db="EMBL/GenBank/DDBJ databases">
        <authorList>
            <person name="Varghese N."/>
            <person name="Submissions S."/>
        </authorList>
    </citation>
    <scope>NUCLEOTIDE SEQUENCE [LARGE SCALE GENOMIC DNA]</scope>
    <source>
        <strain evidence="4">ATCC 27094</strain>
    </source>
</reference>
<dbReference type="Gene3D" id="3.50.50.60">
    <property type="entry name" value="FAD/NAD(P)-binding domain"/>
    <property type="match status" value="1"/>
</dbReference>
<dbReference type="InterPro" id="IPR036188">
    <property type="entry name" value="FAD/NAD-bd_sf"/>
</dbReference>
<name>A0A1T4RJG3_9HYPH</name>
<feature type="domain" description="FAD dependent oxidoreductase" evidence="2">
    <location>
        <begin position="5"/>
        <end position="349"/>
    </location>
</feature>
<dbReference type="PANTHER" id="PTHR13847:SF287">
    <property type="entry name" value="FAD-DEPENDENT OXIDOREDUCTASE DOMAIN-CONTAINING PROTEIN 1"/>
    <property type="match status" value="1"/>
</dbReference>
<evidence type="ECO:0000313" key="3">
    <source>
        <dbReference type="EMBL" id="SKA16132.1"/>
    </source>
</evidence>
<gene>
    <name evidence="3" type="ORF">SAMN02745126_03860</name>
</gene>
<dbReference type="Gene3D" id="3.30.9.10">
    <property type="entry name" value="D-Amino Acid Oxidase, subunit A, domain 2"/>
    <property type="match status" value="1"/>
</dbReference>
<proteinExistence type="predicted"/>
<sequence>MRTADVVVIGGGIHGCSTALHLALRGLKPILVEKDYAGRHASGVNAGGVRQLARHVAEIPLSISSMAIWEHIEDLVGDDCGFDSHGTVLVAESEEELAGFRARVDELRLRGFTYEELIDRAELKRLVPAVSDHCPGGVVSRRDGAADPFRTTQAFRRRAIEKGAEVIEGVRVTSLSRAGTVWRVETSDGPIEAPKVVNAAGAWADRIAAQLGEPVPLEVIAPMLMVSSRVPPFIQPVVILRGRKLSFKQLANGTVVIGGGHLATPFRDENRTVLDWSKLTTSARTVWELFPVMREATIVRGWAGIEARMPDDIPVIGPSSTSEGIYHQFGFSAHGFQLGPGTGAMMAELIATGASNVPIDGLGIARFSRG</sequence>
<dbReference type="InterPro" id="IPR006076">
    <property type="entry name" value="FAD-dep_OxRdtase"/>
</dbReference>
<evidence type="ECO:0000259" key="2">
    <source>
        <dbReference type="Pfam" id="PF01266"/>
    </source>
</evidence>
<dbReference type="EMBL" id="FUWJ01000005">
    <property type="protein sequence ID" value="SKA16132.1"/>
    <property type="molecule type" value="Genomic_DNA"/>
</dbReference>
<dbReference type="PANTHER" id="PTHR13847">
    <property type="entry name" value="SARCOSINE DEHYDROGENASE-RELATED"/>
    <property type="match status" value="1"/>
</dbReference>
<organism evidence="3 4">
    <name type="scientific">Enhydrobacter aerosaccus</name>
    <dbReference type="NCBI Taxonomy" id="225324"/>
    <lineage>
        <taxon>Bacteria</taxon>
        <taxon>Pseudomonadati</taxon>
        <taxon>Pseudomonadota</taxon>
        <taxon>Alphaproteobacteria</taxon>
        <taxon>Hyphomicrobiales</taxon>
        <taxon>Enhydrobacter</taxon>
    </lineage>
</organism>
<evidence type="ECO:0000313" key="4">
    <source>
        <dbReference type="Proteomes" id="UP000190092"/>
    </source>
</evidence>
<dbReference type="GO" id="GO:0005737">
    <property type="term" value="C:cytoplasm"/>
    <property type="evidence" value="ECO:0007669"/>
    <property type="project" value="TreeGrafter"/>
</dbReference>
<keyword evidence="4" id="KW-1185">Reference proteome</keyword>
<keyword evidence="1" id="KW-0560">Oxidoreductase</keyword>
<dbReference type="STRING" id="225324.SAMN02745126_03860"/>
<dbReference type="GO" id="GO:0016491">
    <property type="term" value="F:oxidoreductase activity"/>
    <property type="evidence" value="ECO:0007669"/>
    <property type="project" value="UniProtKB-KW"/>
</dbReference>
<dbReference type="Proteomes" id="UP000190092">
    <property type="component" value="Unassembled WGS sequence"/>
</dbReference>
<protein>
    <submittedName>
        <fullName evidence="3">Sarcosine oxidase subunit beta</fullName>
    </submittedName>
</protein>
<evidence type="ECO:0000256" key="1">
    <source>
        <dbReference type="ARBA" id="ARBA00023002"/>
    </source>
</evidence>
<dbReference type="SUPFAM" id="SSF51905">
    <property type="entry name" value="FAD/NAD(P)-binding domain"/>
    <property type="match status" value="1"/>
</dbReference>
<accession>A0A1T4RJG3</accession>
<dbReference type="Pfam" id="PF01266">
    <property type="entry name" value="DAO"/>
    <property type="match status" value="1"/>
</dbReference>